<dbReference type="RefSeq" id="WP_054433289.1">
    <property type="nucleotide sequence ID" value="NZ_CADIJR010000040.1"/>
</dbReference>
<keyword evidence="3" id="KW-1185">Reference proteome</keyword>
<dbReference type="GeneID" id="92899677"/>
<protein>
    <submittedName>
        <fullName evidence="2">Uncharacterized protein</fullName>
    </submittedName>
</protein>
<feature type="transmembrane region" description="Helical" evidence="1">
    <location>
        <begin position="286"/>
        <end position="309"/>
    </location>
</feature>
<name>A0A6J5AMX6_9BURK</name>
<dbReference type="EMBL" id="CADIJR010000040">
    <property type="protein sequence ID" value="CAB3671708.1"/>
    <property type="molecule type" value="Genomic_DNA"/>
</dbReference>
<keyword evidence="1" id="KW-0472">Membrane</keyword>
<dbReference type="Proteomes" id="UP000507979">
    <property type="component" value="Unassembled WGS sequence"/>
</dbReference>
<evidence type="ECO:0000313" key="2">
    <source>
        <dbReference type="EMBL" id="CAB3671708.1"/>
    </source>
</evidence>
<dbReference type="AlphaFoldDB" id="A0A6J5AMX6"/>
<keyword evidence="1" id="KW-0812">Transmembrane</keyword>
<evidence type="ECO:0000256" key="1">
    <source>
        <dbReference type="SAM" id="Phobius"/>
    </source>
</evidence>
<sequence>MANTTVPISLSGLMGPFKLDKDDLKDLKQAIGDSRKQSLADALAVFAGRAKSVVDFAENKIAQFEQGYFAAKLGGTSGRDMRALETVAQGFGVSVEAMRSSTQALHRNVRDDPKIAALLEQLHISSSDGAGAQRNSADLMLELSDALKRMDPAQARATGESLGLDPGVMEALRDPEFGQRLSVQRDAQENSTVEAAGERAHQLMGTIRELSGSVNAMFAQALLTMGPKLQETLDGISAWFKENGQTAGKRLGEVGNFVLSIMSLLGPVISLITWLDDLTGGLSSQLLVLVGGFLMLGGGGVVGALMGLVSRLGGMRSIISGLGTRLAALPGQISGFVSRAWTATSNFVGGVFGRMTSMGRTAVTQMSNMAGAVWSWMGNMAARGGALVVDSVKAAGASALQWGQSLWASASSWIGRIVDGAKSLARGVAISPVAVGVGLGLYPSTLGDGTLKSLQGDGRFGLGQAEPGFNGAGGSWQPPPMDGARIEPWRDYHSGFALGEAGGAALAPPAAAAPVSVNATTTIYVNGSADPGATGAAVANQQSRVNADLTRNLQGSYD</sequence>
<proteinExistence type="predicted"/>
<accession>A0A6J5AMX6</accession>
<organism evidence="2 3">
    <name type="scientific">Achromobacter insuavis</name>
    <dbReference type="NCBI Taxonomy" id="1287735"/>
    <lineage>
        <taxon>Bacteria</taxon>
        <taxon>Pseudomonadati</taxon>
        <taxon>Pseudomonadota</taxon>
        <taxon>Betaproteobacteria</taxon>
        <taxon>Burkholderiales</taxon>
        <taxon>Alcaligenaceae</taxon>
        <taxon>Achromobacter</taxon>
    </lineage>
</organism>
<keyword evidence="1" id="KW-1133">Transmembrane helix</keyword>
<reference evidence="2 3" key="1">
    <citation type="submission" date="2020-04" db="EMBL/GenBank/DDBJ databases">
        <authorList>
            <person name="De Canck E."/>
        </authorList>
    </citation>
    <scope>NUCLEOTIDE SEQUENCE [LARGE SCALE GENOMIC DNA]</scope>
    <source>
        <strain evidence="2 3">LMG 26845</strain>
    </source>
</reference>
<evidence type="ECO:0000313" key="3">
    <source>
        <dbReference type="Proteomes" id="UP000507979"/>
    </source>
</evidence>
<gene>
    <name evidence="2" type="ORF">LMG26845_03809</name>
</gene>
<feature type="transmembrane region" description="Helical" evidence="1">
    <location>
        <begin position="254"/>
        <end position="274"/>
    </location>
</feature>